<dbReference type="AlphaFoldDB" id="A0A3G9J312"/>
<dbReference type="RefSeq" id="WP_125118127.1">
    <property type="nucleotide sequence ID" value="NZ_AP019309.1"/>
</dbReference>
<evidence type="ECO:0008006" key="4">
    <source>
        <dbReference type="Google" id="ProtNLM"/>
    </source>
</evidence>
<evidence type="ECO:0000313" key="2">
    <source>
        <dbReference type="EMBL" id="BBH25156.1"/>
    </source>
</evidence>
<gene>
    <name evidence="2" type="ORF">SG0102_00900</name>
</gene>
<dbReference type="InParanoid" id="A0A3G9J312"/>
<evidence type="ECO:0000313" key="3">
    <source>
        <dbReference type="Proteomes" id="UP000268059"/>
    </source>
</evidence>
<accession>A0A3G9J312</accession>
<dbReference type="EMBL" id="AP019309">
    <property type="protein sequence ID" value="BBH25156.1"/>
    <property type="molecule type" value="Genomic_DNA"/>
</dbReference>
<keyword evidence="3" id="KW-1185">Reference proteome</keyword>
<proteinExistence type="predicted"/>
<feature type="transmembrane region" description="Helical" evidence="1">
    <location>
        <begin position="45"/>
        <end position="64"/>
    </location>
</feature>
<name>A0A3G9J312_9FIRM</name>
<feature type="transmembrane region" description="Helical" evidence="1">
    <location>
        <begin position="76"/>
        <end position="100"/>
    </location>
</feature>
<dbReference type="OrthoDB" id="2085737at2"/>
<dbReference type="KEGG" id="ebm:SG0102_00900"/>
<sequence length="114" mass="12715">MGKLILTIGLGAFIVYMGIMIAFKERIDLIHDYHHRYVEEENKPLFCRLVGSGMMIAGIGFAGMGLLSNALGKQGYMISLGLLFLGILIAAITIVKFNAIHQVKDYAKKRERKK</sequence>
<protein>
    <recommendedName>
        <fullName evidence="4">DUF3784 domain-containing protein</fullName>
    </recommendedName>
</protein>
<keyword evidence="1" id="KW-0472">Membrane</keyword>
<keyword evidence="1" id="KW-1133">Transmembrane helix</keyword>
<feature type="transmembrane region" description="Helical" evidence="1">
    <location>
        <begin position="6"/>
        <end position="24"/>
    </location>
</feature>
<organism evidence="2 3">
    <name type="scientific">Intestinibaculum porci</name>
    <dbReference type="NCBI Taxonomy" id="2487118"/>
    <lineage>
        <taxon>Bacteria</taxon>
        <taxon>Bacillati</taxon>
        <taxon>Bacillota</taxon>
        <taxon>Erysipelotrichia</taxon>
        <taxon>Erysipelotrichales</taxon>
        <taxon>Erysipelotrichaceae</taxon>
        <taxon>Intestinibaculum</taxon>
    </lineage>
</organism>
<evidence type="ECO:0000256" key="1">
    <source>
        <dbReference type="SAM" id="Phobius"/>
    </source>
</evidence>
<keyword evidence="1" id="KW-0812">Transmembrane</keyword>
<reference evidence="2 3" key="1">
    <citation type="submission" date="2018-11" db="EMBL/GenBank/DDBJ databases">
        <title>Novel Erysipelotrichaceae bacterium isolated from small intestine of a swine.</title>
        <authorList>
            <person name="Kim J.S."/>
            <person name="Choe H."/>
            <person name="Lee Y.R."/>
            <person name="Kim K.M."/>
            <person name="Park D.S."/>
        </authorList>
    </citation>
    <scope>NUCLEOTIDE SEQUENCE [LARGE SCALE GENOMIC DNA]</scope>
    <source>
        <strain evidence="2 3">SG0102</strain>
    </source>
</reference>
<dbReference type="Proteomes" id="UP000268059">
    <property type="component" value="Chromosome"/>
</dbReference>